<organism evidence="2 3">
    <name type="scientific">Lepidopterella palustris CBS 459.81</name>
    <dbReference type="NCBI Taxonomy" id="1314670"/>
    <lineage>
        <taxon>Eukaryota</taxon>
        <taxon>Fungi</taxon>
        <taxon>Dikarya</taxon>
        <taxon>Ascomycota</taxon>
        <taxon>Pezizomycotina</taxon>
        <taxon>Dothideomycetes</taxon>
        <taxon>Pleosporomycetidae</taxon>
        <taxon>Mytilinidiales</taxon>
        <taxon>Argynnaceae</taxon>
        <taxon>Lepidopterella</taxon>
    </lineage>
</organism>
<keyword evidence="1" id="KW-1133">Transmembrane helix</keyword>
<dbReference type="AlphaFoldDB" id="A0A8E2EJ62"/>
<proteinExistence type="predicted"/>
<name>A0A8E2EJ62_9PEZI</name>
<reference evidence="2 3" key="1">
    <citation type="journal article" date="2016" name="Nat. Commun.">
        <title>Ectomycorrhizal ecology is imprinted in the genome of the dominant symbiotic fungus Cenococcum geophilum.</title>
        <authorList>
            <consortium name="DOE Joint Genome Institute"/>
            <person name="Peter M."/>
            <person name="Kohler A."/>
            <person name="Ohm R.A."/>
            <person name="Kuo A."/>
            <person name="Krutzmann J."/>
            <person name="Morin E."/>
            <person name="Arend M."/>
            <person name="Barry K.W."/>
            <person name="Binder M."/>
            <person name="Choi C."/>
            <person name="Clum A."/>
            <person name="Copeland A."/>
            <person name="Grisel N."/>
            <person name="Haridas S."/>
            <person name="Kipfer T."/>
            <person name="LaButti K."/>
            <person name="Lindquist E."/>
            <person name="Lipzen A."/>
            <person name="Maire R."/>
            <person name="Meier B."/>
            <person name="Mihaltcheva S."/>
            <person name="Molinier V."/>
            <person name="Murat C."/>
            <person name="Poggeler S."/>
            <person name="Quandt C.A."/>
            <person name="Sperisen C."/>
            <person name="Tritt A."/>
            <person name="Tisserant E."/>
            <person name="Crous P.W."/>
            <person name="Henrissat B."/>
            <person name="Nehls U."/>
            <person name="Egli S."/>
            <person name="Spatafora J.W."/>
            <person name="Grigoriev I.V."/>
            <person name="Martin F.M."/>
        </authorList>
    </citation>
    <scope>NUCLEOTIDE SEQUENCE [LARGE SCALE GENOMIC DNA]</scope>
    <source>
        <strain evidence="2 3">CBS 459.81</strain>
    </source>
</reference>
<gene>
    <name evidence="2" type="ORF">K432DRAFT_460226</name>
</gene>
<dbReference type="Proteomes" id="UP000250266">
    <property type="component" value="Unassembled WGS sequence"/>
</dbReference>
<evidence type="ECO:0000313" key="3">
    <source>
        <dbReference type="Proteomes" id="UP000250266"/>
    </source>
</evidence>
<dbReference type="OrthoDB" id="1731983at2759"/>
<evidence type="ECO:0000313" key="2">
    <source>
        <dbReference type="EMBL" id="OCK84523.1"/>
    </source>
</evidence>
<sequence length="69" mass="7874">MRERWPAAAGYFGLKGVEPSADSDVLLPGRYTEEHASALEQRGVKGRRFLRSASWILMVLIWILIDSWI</sequence>
<feature type="transmembrane region" description="Helical" evidence="1">
    <location>
        <begin position="49"/>
        <end position="65"/>
    </location>
</feature>
<protein>
    <submittedName>
        <fullName evidence="2">Uncharacterized protein</fullName>
    </submittedName>
</protein>
<keyword evidence="1" id="KW-0812">Transmembrane</keyword>
<keyword evidence="3" id="KW-1185">Reference proteome</keyword>
<dbReference type="EMBL" id="KV744835">
    <property type="protein sequence ID" value="OCK84523.1"/>
    <property type="molecule type" value="Genomic_DNA"/>
</dbReference>
<accession>A0A8E2EJ62</accession>
<keyword evidence="1" id="KW-0472">Membrane</keyword>
<evidence type="ECO:0000256" key="1">
    <source>
        <dbReference type="SAM" id="Phobius"/>
    </source>
</evidence>